<dbReference type="STRING" id="1420851.AU255_12155"/>
<dbReference type="InterPro" id="IPR029063">
    <property type="entry name" value="SAM-dependent_MTases_sf"/>
</dbReference>
<dbReference type="Pfam" id="PF08241">
    <property type="entry name" value="Methyltransf_11"/>
    <property type="match status" value="1"/>
</dbReference>
<gene>
    <name evidence="2" type="ORF">AU255_12155</name>
</gene>
<dbReference type="Proteomes" id="UP000191980">
    <property type="component" value="Unassembled WGS sequence"/>
</dbReference>
<proteinExistence type="predicted"/>
<dbReference type="AlphaFoldDB" id="A0A1V8MAD5"/>
<protein>
    <recommendedName>
        <fullName evidence="1">Methyltransferase type 11 domain-containing protein</fullName>
    </recommendedName>
</protein>
<accession>A0A1V8MAD5</accession>
<dbReference type="RefSeq" id="WP_080523131.1">
    <property type="nucleotide sequence ID" value="NZ_LPUF01000001.1"/>
</dbReference>
<reference evidence="2 3" key="1">
    <citation type="submission" date="2015-12" db="EMBL/GenBank/DDBJ databases">
        <authorList>
            <person name="Shamseldin A."/>
            <person name="Moawad H."/>
            <person name="Abd El-Rahim W.M."/>
            <person name="Sadowsky M.J."/>
        </authorList>
    </citation>
    <scope>NUCLEOTIDE SEQUENCE [LARGE SCALE GENOMIC DNA]</scope>
    <source>
        <strain evidence="2 3">WF1</strain>
    </source>
</reference>
<evidence type="ECO:0000313" key="2">
    <source>
        <dbReference type="EMBL" id="OQK18529.1"/>
    </source>
</evidence>
<dbReference type="OrthoDB" id="6191410at2"/>
<evidence type="ECO:0000313" key="3">
    <source>
        <dbReference type="Proteomes" id="UP000191980"/>
    </source>
</evidence>
<dbReference type="SUPFAM" id="SSF53335">
    <property type="entry name" value="S-adenosyl-L-methionine-dependent methyltransferases"/>
    <property type="match status" value="1"/>
</dbReference>
<dbReference type="GO" id="GO:0008757">
    <property type="term" value="F:S-adenosylmethionine-dependent methyltransferase activity"/>
    <property type="evidence" value="ECO:0007669"/>
    <property type="project" value="InterPro"/>
</dbReference>
<dbReference type="InterPro" id="IPR013216">
    <property type="entry name" value="Methyltransf_11"/>
</dbReference>
<name>A0A1V8MAD5_9GAMM</name>
<comment type="caution">
    <text evidence="2">The sequence shown here is derived from an EMBL/GenBank/DDBJ whole genome shotgun (WGS) entry which is preliminary data.</text>
</comment>
<evidence type="ECO:0000259" key="1">
    <source>
        <dbReference type="Pfam" id="PF08241"/>
    </source>
</evidence>
<feature type="domain" description="Methyltransferase type 11" evidence="1">
    <location>
        <begin position="74"/>
        <end position="123"/>
    </location>
</feature>
<keyword evidence="3" id="KW-1185">Reference proteome</keyword>
<dbReference type="EMBL" id="LPUF01000001">
    <property type="protein sequence ID" value="OQK18529.1"/>
    <property type="molecule type" value="Genomic_DNA"/>
</dbReference>
<sequence length="242" mass="28327">MMHRKVLHEWFNTSKGQVLQQQEAAFLKRSVTVSCKQVIVQIGALGWENEFIDSSLYEQFYVMDDEQDSCYKNKLLRGTTIALPFKSESVDMVILPHLLEFDTNKHQVLREVERILKPEGKLTIISFNPWNIYINLQYMKRRARNTPWFPGLVSRTRIEDWLRLLNFEVELAAGFNFDATRINSGHAEGRGQELRVAAYGIKAIKRCYHLIPLTPVREYHAKFALAKFIDISIRQRQYDTDS</sequence>
<dbReference type="Gene3D" id="3.40.50.150">
    <property type="entry name" value="Vaccinia Virus protein VP39"/>
    <property type="match status" value="1"/>
</dbReference>
<organism evidence="2 3">
    <name type="scientific">Methyloprofundus sedimenti</name>
    <dbReference type="NCBI Taxonomy" id="1420851"/>
    <lineage>
        <taxon>Bacteria</taxon>
        <taxon>Pseudomonadati</taxon>
        <taxon>Pseudomonadota</taxon>
        <taxon>Gammaproteobacteria</taxon>
        <taxon>Methylococcales</taxon>
        <taxon>Methylococcaceae</taxon>
        <taxon>Methyloprofundus</taxon>
    </lineage>
</organism>